<feature type="domain" description="MaoC-like" evidence="2">
    <location>
        <begin position="220"/>
        <end position="296"/>
    </location>
</feature>
<keyword evidence="5" id="KW-1185">Reference proteome</keyword>
<dbReference type="InterPro" id="IPR039569">
    <property type="entry name" value="FAS1-like_DH_region"/>
</dbReference>
<dbReference type="Pfam" id="PF01575">
    <property type="entry name" value="MaoC_dehydratas"/>
    <property type="match status" value="1"/>
</dbReference>
<evidence type="ECO:0000313" key="4">
    <source>
        <dbReference type="EMBL" id="KIA63903.1"/>
    </source>
</evidence>
<comment type="similarity">
    <text evidence="1">Belongs to the enoyl-CoA hydratase/isomerase family.</text>
</comment>
<dbReference type="Proteomes" id="UP000031364">
    <property type="component" value="Unassembled WGS sequence"/>
</dbReference>
<dbReference type="EMBL" id="JNFP01000017">
    <property type="protein sequence ID" value="KIA63903.1"/>
    <property type="molecule type" value="Genomic_DNA"/>
</dbReference>
<dbReference type="PANTHER" id="PTHR43437">
    <property type="entry name" value="HYDROXYACYL-THIOESTER DEHYDRATASE TYPE 2, MITOCHONDRIAL-RELATED"/>
    <property type="match status" value="1"/>
</dbReference>
<dbReference type="InterPro" id="IPR050965">
    <property type="entry name" value="UPF0336/Enoyl-CoA_hydratase"/>
</dbReference>
<dbReference type="NCBIfam" id="NF040620">
    <property type="entry name" value="fused_HadA_HadB"/>
    <property type="match status" value="1"/>
</dbReference>
<evidence type="ECO:0000256" key="1">
    <source>
        <dbReference type="ARBA" id="ARBA00005254"/>
    </source>
</evidence>
<evidence type="ECO:0000313" key="5">
    <source>
        <dbReference type="Proteomes" id="UP000031364"/>
    </source>
</evidence>
<dbReference type="CDD" id="cd03441">
    <property type="entry name" value="R_hydratase_like"/>
    <property type="match status" value="1"/>
</dbReference>
<feature type="domain" description="FAS1-like dehydratase" evidence="3">
    <location>
        <begin position="11"/>
        <end position="136"/>
    </location>
</feature>
<proteinExistence type="inferred from homology"/>
<reference evidence="4 5" key="1">
    <citation type="journal article" date="2014" name="Int. J. Syst. Evol. Microbiol.">
        <title>Nocardia vulneris sp. nov., isolated from wounds of human patients in North America.</title>
        <authorList>
            <person name="Lasker B.A."/>
            <person name="Bell M."/>
            <person name="Klenk H.P."/>
            <person name="Sproer C."/>
            <person name="Schumann C."/>
            <person name="Schumann P."/>
            <person name="Brown J.M."/>
        </authorList>
    </citation>
    <scope>NUCLEOTIDE SEQUENCE [LARGE SCALE GENOMIC DNA]</scope>
    <source>
        <strain evidence="4 5">W9851</strain>
    </source>
</reference>
<comment type="caution">
    <text evidence="4">The sequence shown here is derived from an EMBL/GenBank/DDBJ whole genome shotgun (WGS) entry which is preliminary data.</text>
</comment>
<dbReference type="SUPFAM" id="SSF54637">
    <property type="entry name" value="Thioesterase/thiol ester dehydrase-isomerase"/>
    <property type="match status" value="2"/>
</dbReference>
<name>A0ABR4ZET8_9NOCA</name>
<dbReference type="InterPro" id="IPR002539">
    <property type="entry name" value="MaoC-like_dom"/>
</dbReference>
<dbReference type="InterPro" id="IPR029069">
    <property type="entry name" value="HotDog_dom_sf"/>
</dbReference>
<evidence type="ECO:0000259" key="3">
    <source>
        <dbReference type="Pfam" id="PF13452"/>
    </source>
</evidence>
<dbReference type="PANTHER" id="PTHR43437:SF3">
    <property type="entry name" value="HYDROXYACYL-THIOESTER DEHYDRATASE TYPE 2, MITOCHONDRIAL"/>
    <property type="match status" value="1"/>
</dbReference>
<evidence type="ECO:0000259" key="2">
    <source>
        <dbReference type="Pfam" id="PF01575"/>
    </source>
</evidence>
<dbReference type="RefSeq" id="WP_043670821.1">
    <property type="nucleotide sequence ID" value="NZ_BDCI01000017.1"/>
</dbReference>
<dbReference type="Pfam" id="PF13452">
    <property type="entry name" value="FAS1_DH_region"/>
    <property type="match status" value="1"/>
</dbReference>
<dbReference type="Gene3D" id="3.10.129.10">
    <property type="entry name" value="Hotdog Thioesterase"/>
    <property type="match status" value="2"/>
</dbReference>
<gene>
    <name evidence="4" type="ORF">FG87_16090</name>
</gene>
<sequence>MTEAAFDVAGLVGHHYRADDYYEVGREKIREYARAVQDFHPAHWSEDAADELGYTGLVAPTTFISIAAMLANRRLFETVITGYDGFVQTDQVFEMYQPVVTGDRLIGDVELEAVRRVAGKDLLTVKNIFSDQSGRVMQVMHTTVVGLTAEDVAEGIGAAIERVIMHGIEVFTRISPADAAPQVDPAGVPVASIPSEVSRTRLPHTAVRFEDLTVGTELPARTTRLTRGDLVNYAGVAGDANPIHWHDDVAALTGLPDVIAHGMLTMGLGAGFITGWLGDPGAMTRYGVRLSNYTVVEARTVGTIEFTGRVKSLDAEARSAVIAITAKSAGRKIFGLATADVRFR</sequence>
<organism evidence="4 5">
    <name type="scientific">Nocardia vulneris</name>
    <dbReference type="NCBI Taxonomy" id="1141657"/>
    <lineage>
        <taxon>Bacteria</taxon>
        <taxon>Bacillati</taxon>
        <taxon>Actinomycetota</taxon>
        <taxon>Actinomycetes</taxon>
        <taxon>Mycobacteriales</taxon>
        <taxon>Nocardiaceae</taxon>
        <taxon>Nocardia</taxon>
    </lineage>
</organism>
<protein>
    <submittedName>
        <fullName evidence="4">Dehydratase</fullName>
    </submittedName>
</protein>
<accession>A0ABR4ZET8</accession>